<dbReference type="InterPro" id="IPR007159">
    <property type="entry name" value="SpoVT-AbrB_dom"/>
</dbReference>
<proteinExistence type="inferred from homology"/>
<dbReference type="GO" id="GO:0009295">
    <property type="term" value="C:nucleoid"/>
    <property type="evidence" value="ECO:0007669"/>
    <property type="project" value="UniProtKB-SubCell"/>
</dbReference>
<dbReference type="AlphaFoldDB" id="W9GYJ1"/>
<protein>
    <recommendedName>
        <fullName evidence="1 7">Transcriptional regulator MraZ</fullName>
    </recommendedName>
</protein>
<evidence type="ECO:0000256" key="1">
    <source>
        <dbReference type="ARBA" id="ARBA00013860"/>
    </source>
</evidence>
<dbReference type="PANTHER" id="PTHR34701:SF1">
    <property type="entry name" value="TRANSCRIPTIONAL REGULATOR MRAZ"/>
    <property type="match status" value="1"/>
</dbReference>
<comment type="subcellular location">
    <subcellularLocation>
        <location evidence="7">Cytoplasm</location>
        <location evidence="7">Nucleoid</location>
    </subcellularLocation>
</comment>
<evidence type="ECO:0000259" key="8">
    <source>
        <dbReference type="PROSITE" id="PS51740"/>
    </source>
</evidence>
<dbReference type="InterPro" id="IPR035642">
    <property type="entry name" value="MraZ_N"/>
</dbReference>
<keyword evidence="3" id="KW-0677">Repeat</keyword>
<keyword evidence="10" id="KW-1185">Reference proteome</keyword>
<dbReference type="EMBL" id="AVFL01000025">
    <property type="protein sequence ID" value="EWY37517.1"/>
    <property type="molecule type" value="Genomic_DNA"/>
</dbReference>
<dbReference type="SUPFAM" id="SSF89447">
    <property type="entry name" value="AbrB/MazE/MraZ-like"/>
    <property type="match status" value="1"/>
</dbReference>
<keyword evidence="2 7" id="KW-0963">Cytoplasm</keyword>
<dbReference type="GO" id="GO:0003700">
    <property type="term" value="F:DNA-binding transcription factor activity"/>
    <property type="evidence" value="ECO:0007669"/>
    <property type="project" value="UniProtKB-UniRule"/>
</dbReference>
<keyword evidence="4 7" id="KW-0805">Transcription regulation</keyword>
<keyword evidence="5 7" id="KW-0238">DNA-binding</keyword>
<comment type="subunit">
    <text evidence="7">Forms oligomers.</text>
</comment>
<evidence type="ECO:0000313" key="9">
    <source>
        <dbReference type="EMBL" id="EWY37517.1"/>
    </source>
</evidence>
<dbReference type="PATRIC" id="fig|1385369.3.peg.5360"/>
<dbReference type="GO" id="GO:2000143">
    <property type="term" value="P:negative regulation of DNA-templated transcription initiation"/>
    <property type="evidence" value="ECO:0007669"/>
    <property type="project" value="TreeGrafter"/>
</dbReference>
<evidence type="ECO:0000256" key="3">
    <source>
        <dbReference type="ARBA" id="ARBA00022737"/>
    </source>
</evidence>
<evidence type="ECO:0000313" key="10">
    <source>
        <dbReference type="Proteomes" id="UP000019486"/>
    </source>
</evidence>
<dbReference type="PROSITE" id="PS51740">
    <property type="entry name" value="SPOVT_ABRB"/>
    <property type="match status" value="2"/>
</dbReference>
<dbReference type="InterPro" id="IPR037914">
    <property type="entry name" value="SpoVT-AbrB_sf"/>
</dbReference>
<keyword evidence="6 7" id="KW-0804">Transcription</keyword>
<dbReference type="OrthoDB" id="9807753at2"/>
<dbReference type="GO" id="GO:0000976">
    <property type="term" value="F:transcription cis-regulatory region binding"/>
    <property type="evidence" value="ECO:0007669"/>
    <property type="project" value="TreeGrafter"/>
</dbReference>
<evidence type="ECO:0000256" key="7">
    <source>
        <dbReference type="HAMAP-Rule" id="MF_01008"/>
    </source>
</evidence>
<feature type="domain" description="SpoVT-AbrB" evidence="8">
    <location>
        <begin position="87"/>
        <end position="130"/>
    </location>
</feature>
<feature type="domain" description="SpoVT-AbrB" evidence="8">
    <location>
        <begin position="7"/>
        <end position="58"/>
    </location>
</feature>
<evidence type="ECO:0000256" key="2">
    <source>
        <dbReference type="ARBA" id="ARBA00022490"/>
    </source>
</evidence>
<dbReference type="PANTHER" id="PTHR34701">
    <property type="entry name" value="TRANSCRIPTIONAL REGULATOR MRAZ"/>
    <property type="match status" value="1"/>
</dbReference>
<evidence type="ECO:0000256" key="6">
    <source>
        <dbReference type="ARBA" id="ARBA00023163"/>
    </source>
</evidence>
<dbReference type="Proteomes" id="UP000019486">
    <property type="component" value="Unassembled WGS sequence"/>
</dbReference>
<dbReference type="InterPro" id="IPR003444">
    <property type="entry name" value="MraZ"/>
</dbReference>
<dbReference type="GO" id="GO:0005737">
    <property type="term" value="C:cytoplasm"/>
    <property type="evidence" value="ECO:0007669"/>
    <property type="project" value="UniProtKB-UniRule"/>
</dbReference>
<dbReference type="STRING" id="1385369.N825_16920"/>
<reference evidence="9 10" key="1">
    <citation type="submission" date="2013-08" db="EMBL/GenBank/DDBJ databases">
        <title>The genome sequence of Skermanella stibiiresistens.</title>
        <authorList>
            <person name="Zhu W."/>
            <person name="Wang G."/>
        </authorList>
    </citation>
    <scope>NUCLEOTIDE SEQUENCE [LARGE SCALE GENOMIC DNA]</scope>
    <source>
        <strain evidence="9 10">SB22</strain>
    </source>
</reference>
<evidence type="ECO:0000256" key="5">
    <source>
        <dbReference type="ARBA" id="ARBA00023125"/>
    </source>
</evidence>
<comment type="similarity">
    <text evidence="7">Belongs to the MraZ family.</text>
</comment>
<evidence type="ECO:0000256" key="4">
    <source>
        <dbReference type="ARBA" id="ARBA00023015"/>
    </source>
</evidence>
<dbReference type="HAMAP" id="MF_01008">
    <property type="entry name" value="MraZ"/>
    <property type="match status" value="1"/>
</dbReference>
<name>W9GYJ1_9PROT</name>
<dbReference type="InterPro" id="IPR035644">
    <property type="entry name" value="MraZ_C"/>
</dbReference>
<accession>W9GYJ1</accession>
<dbReference type="CDD" id="cd16320">
    <property type="entry name" value="MraZ_N"/>
    <property type="match status" value="1"/>
</dbReference>
<comment type="caution">
    <text evidence="9">The sequence shown here is derived from an EMBL/GenBank/DDBJ whole genome shotgun (WGS) entry which is preliminary data.</text>
</comment>
<sequence length="166" mass="18198">MAIFLSSYLNKVDKKGRVSVPASFRGVLAKDSPEGVATSVIVFRSLQFSALEACSPEHMDRLAETLDQMDITPEERDLYQVAIFADSVQLQIDGEGRVLLPQDLMDFTGITEQASFVANNKTFQIWEPSAHAARLEEARRLSRSAGLSLSTINLSGRRPAAAPAKE</sequence>
<dbReference type="CDD" id="cd16321">
    <property type="entry name" value="MraZ_C"/>
    <property type="match status" value="1"/>
</dbReference>
<dbReference type="InterPro" id="IPR038619">
    <property type="entry name" value="MraZ_sf"/>
</dbReference>
<dbReference type="Gene3D" id="3.40.1550.20">
    <property type="entry name" value="Transcriptional regulator MraZ domain"/>
    <property type="match status" value="1"/>
</dbReference>
<organism evidence="9 10">
    <name type="scientific">Skermanella stibiiresistens SB22</name>
    <dbReference type="NCBI Taxonomy" id="1385369"/>
    <lineage>
        <taxon>Bacteria</taxon>
        <taxon>Pseudomonadati</taxon>
        <taxon>Pseudomonadota</taxon>
        <taxon>Alphaproteobacteria</taxon>
        <taxon>Rhodospirillales</taxon>
        <taxon>Azospirillaceae</taxon>
        <taxon>Skermanella</taxon>
    </lineage>
</organism>
<dbReference type="InterPro" id="IPR020603">
    <property type="entry name" value="MraZ_dom"/>
</dbReference>
<dbReference type="Pfam" id="PF02381">
    <property type="entry name" value="MraZ"/>
    <property type="match status" value="1"/>
</dbReference>
<gene>
    <name evidence="7" type="primary">mraZ</name>
    <name evidence="9" type="ORF">N825_16920</name>
</gene>